<dbReference type="SUPFAM" id="SSF48264">
    <property type="entry name" value="Cytochrome P450"/>
    <property type="match status" value="1"/>
</dbReference>
<dbReference type="PANTHER" id="PTHR24293:SF0">
    <property type="entry name" value="CYP46A1 PROTEIN-RELATED"/>
    <property type="match status" value="1"/>
</dbReference>
<comment type="cofactor">
    <cofactor evidence="2">
        <name>heme</name>
        <dbReference type="ChEBI" id="CHEBI:30413"/>
    </cofactor>
</comment>
<dbReference type="InterPro" id="IPR036396">
    <property type="entry name" value="Cyt_P450_sf"/>
</dbReference>
<dbReference type="PRINTS" id="PR00385">
    <property type="entry name" value="P450"/>
</dbReference>
<comment type="similarity">
    <text evidence="1 3">Belongs to the cytochrome P450 family.</text>
</comment>
<dbReference type="AlphaFoldDB" id="A0A3M6UKG7"/>
<dbReference type="InterPro" id="IPR039983">
    <property type="entry name" value="CYP46A1"/>
</dbReference>
<dbReference type="EMBL" id="RCHS01001311">
    <property type="protein sequence ID" value="RMX54157.1"/>
    <property type="molecule type" value="Genomic_DNA"/>
</dbReference>
<keyword evidence="4" id="KW-0812">Transmembrane</keyword>
<dbReference type="InterPro" id="IPR002401">
    <property type="entry name" value="Cyt_P450_E_grp-I"/>
</dbReference>
<dbReference type="InterPro" id="IPR001128">
    <property type="entry name" value="Cyt_P450"/>
</dbReference>
<keyword evidence="2 3" id="KW-0408">Iron</keyword>
<keyword evidence="6" id="KW-1185">Reference proteome</keyword>
<dbReference type="GO" id="GO:0006707">
    <property type="term" value="P:cholesterol catabolic process"/>
    <property type="evidence" value="ECO:0007669"/>
    <property type="project" value="InterPro"/>
</dbReference>
<dbReference type="CDD" id="cd20613">
    <property type="entry name" value="CYP46A1-like"/>
    <property type="match status" value="1"/>
</dbReference>
<keyword evidence="4" id="KW-0472">Membrane</keyword>
<name>A0A3M6UKG7_POCDA</name>
<dbReference type="InterPro" id="IPR017972">
    <property type="entry name" value="Cyt_P450_CS"/>
</dbReference>
<gene>
    <name evidence="5" type="ORF">pdam_00012125</name>
</gene>
<dbReference type="Pfam" id="PF00067">
    <property type="entry name" value="p450"/>
    <property type="match status" value="2"/>
</dbReference>
<evidence type="ECO:0000256" key="4">
    <source>
        <dbReference type="SAM" id="Phobius"/>
    </source>
</evidence>
<accession>A0A3M6UKG7</accession>
<feature type="transmembrane region" description="Helical" evidence="4">
    <location>
        <begin position="7"/>
        <end position="35"/>
    </location>
</feature>
<comment type="caution">
    <text evidence="5">The sequence shown here is derived from an EMBL/GenBank/DDBJ whole genome shotgun (WGS) entry which is preliminary data.</text>
</comment>
<evidence type="ECO:0000313" key="5">
    <source>
        <dbReference type="EMBL" id="RMX54157.1"/>
    </source>
</evidence>
<keyword evidence="3" id="KW-0560">Oxidoreductase</keyword>
<evidence type="ECO:0000256" key="2">
    <source>
        <dbReference type="PIRSR" id="PIRSR602401-1"/>
    </source>
</evidence>
<dbReference type="PANTHER" id="PTHR24293">
    <property type="entry name" value="CYTOCHROME P450 FAMILY 46 SUBFAMILY A"/>
    <property type="match status" value="1"/>
</dbReference>
<evidence type="ECO:0000256" key="3">
    <source>
        <dbReference type="RuleBase" id="RU000461"/>
    </source>
</evidence>
<keyword evidence="2 3" id="KW-0349">Heme</keyword>
<evidence type="ECO:0000313" key="6">
    <source>
        <dbReference type="Proteomes" id="UP000275408"/>
    </source>
</evidence>
<keyword evidence="3" id="KW-0503">Monooxygenase</keyword>
<dbReference type="OrthoDB" id="1470350at2759"/>
<evidence type="ECO:0000256" key="1">
    <source>
        <dbReference type="ARBA" id="ARBA00010617"/>
    </source>
</evidence>
<dbReference type="GO" id="GO:0033781">
    <property type="term" value="F:cholesterol 24-hydroxylase activity"/>
    <property type="evidence" value="ECO:0007669"/>
    <property type="project" value="InterPro"/>
</dbReference>
<proteinExistence type="inferred from homology"/>
<dbReference type="PROSITE" id="PS00086">
    <property type="entry name" value="CYTOCHROME_P450"/>
    <property type="match status" value="1"/>
</dbReference>
<sequence>MATIGTVMLWSVISIAALLAILFSAFSIYLAYLHWKYSHFPGPKRDSFFTGNLPYIKRGIAKGQIFPEMVIELNRIHGPVILLWIFHRPITFVSDPELIRKCLITLNLPKNPFGYINVGYPFGYRMMGRGLLTQVDHDAWQKRRALLNPAFHRKYLMNLMTSFNESCDLFLEKLDKMADGKTIVDMADEFARVTLDVIGKVAFNVDLDAVKDANSPFPSSISKSLKGMQDCFRMPFWRISVTTFPYQRSVIKAGKFIRDFGRKVILERQEAILRGEDTPPDILAHILSVKAKEPSITIEDMIDEFFTFFVAGQETTSNQLSFTLHELLRHPDIEERYEISRQSTQYTVLVYSSSKDLKHTSEYLVIVPLKIKHIVNFIFIICRVNQEIRAVLGSRQFVEYKDLGNLQFLSQTLKEGLRLHPPAGGTNRTTAKDEDIGGYIFPAGTTINMSNFVMHHHPDSWKDPYKFNPDRFSPETKDAIPQSVYFPFSFGPRTCIGQTFAQFEARVLMARLLQQFELSLCPGQDEIKYEENLTLRPKGGLLCTLKRRNEN</sequence>
<protein>
    <recommendedName>
        <fullName evidence="7">Cytochrome P450</fullName>
    </recommendedName>
</protein>
<evidence type="ECO:0008006" key="7">
    <source>
        <dbReference type="Google" id="ProtNLM"/>
    </source>
</evidence>
<organism evidence="5 6">
    <name type="scientific">Pocillopora damicornis</name>
    <name type="common">Cauliflower coral</name>
    <name type="synonym">Millepora damicornis</name>
    <dbReference type="NCBI Taxonomy" id="46731"/>
    <lineage>
        <taxon>Eukaryota</taxon>
        <taxon>Metazoa</taxon>
        <taxon>Cnidaria</taxon>
        <taxon>Anthozoa</taxon>
        <taxon>Hexacorallia</taxon>
        <taxon>Scleractinia</taxon>
        <taxon>Astrocoeniina</taxon>
        <taxon>Pocilloporidae</taxon>
        <taxon>Pocillopora</taxon>
    </lineage>
</organism>
<feature type="binding site" description="axial binding residue" evidence="2">
    <location>
        <position position="495"/>
    </location>
    <ligand>
        <name>heme</name>
        <dbReference type="ChEBI" id="CHEBI:30413"/>
    </ligand>
    <ligandPart>
        <name>Fe</name>
        <dbReference type="ChEBI" id="CHEBI:18248"/>
    </ligandPart>
</feature>
<dbReference type="GO" id="GO:0005506">
    <property type="term" value="F:iron ion binding"/>
    <property type="evidence" value="ECO:0007669"/>
    <property type="project" value="InterPro"/>
</dbReference>
<dbReference type="Gene3D" id="1.10.630.10">
    <property type="entry name" value="Cytochrome P450"/>
    <property type="match status" value="1"/>
</dbReference>
<reference evidence="5 6" key="1">
    <citation type="journal article" date="2018" name="Sci. Rep.">
        <title>Comparative analysis of the Pocillopora damicornis genome highlights role of immune system in coral evolution.</title>
        <authorList>
            <person name="Cunning R."/>
            <person name="Bay R.A."/>
            <person name="Gillette P."/>
            <person name="Baker A.C."/>
            <person name="Traylor-Knowles N."/>
        </authorList>
    </citation>
    <scope>NUCLEOTIDE SEQUENCE [LARGE SCALE GENOMIC DNA]</scope>
    <source>
        <strain evidence="5">RSMAS</strain>
        <tissue evidence="5">Whole animal</tissue>
    </source>
</reference>
<dbReference type="PRINTS" id="PR00463">
    <property type="entry name" value="EP450I"/>
</dbReference>
<dbReference type="GO" id="GO:0020037">
    <property type="term" value="F:heme binding"/>
    <property type="evidence" value="ECO:0007669"/>
    <property type="project" value="InterPro"/>
</dbReference>
<dbReference type="Proteomes" id="UP000275408">
    <property type="component" value="Unassembled WGS sequence"/>
</dbReference>
<keyword evidence="4" id="KW-1133">Transmembrane helix</keyword>
<keyword evidence="2 3" id="KW-0479">Metal-binding</keyword>
<dbReference type="STRING" id="46731.A0A3M6UKG7"/>